<comment type="caution">
    <text evidence="2">The sequence shown here is derived from an EMBL/GenBank/DDBJ whole genome shotgun (WGS) entry which is preliminary data.</text>
</comment>
<protein>
    <submittedName>
        <fullName evidence="2">Uncharacterized protein</fullName>
    </submittedName>
</protein>
<name>A0A176TCN5_9FLAO</name>
<keyword evidence="3" id="KW-1185">Reference proteome</keyword>
<reference evidence="2 3" key="1">
    <citation type="submission" date="2016-02" db="EMBL/GenBank/DDBJ databases">
        <title>Draft genome sequence of Polaribacter atrinae KACC17473.</title>
        <authorList>
            <person name="Shin S.-K."/>
            <person name="Yi H."/>
        </authorList>
    </citation>
    <scope>NUCLEOTIDE SEQUENCE [LARGE SCALE GENOMIC DNA]</scope>
    <source>
        <strain evidence="2 3">KACC 17473</strain>
    </source>
</reference>
<dbReference type="OrthoDB" id="573709at2"/>
<dbReference type="AlphaFoldDB" id="A0A176TCN5"/>
<dbReference type="RefSeq" id="WP_068449035.1">
    <property type="nucleotide sequence ID" value="NZ_CP150660.1"/>
</dbReference>
<feature type="transmembrane region" description="Helical" evidence="1">
    <location>
        <begin position="24"/>
        <end position="43"/>
    </location>
</feature>
<accession>A0A176TCN5</accession>
<evidence type="ECO:0000313" key="3">
    <source>
        <dbReference type="Proteomes" id="UP000076923"/>
    </source>
</evidence>
<dbReference type="Proteomes" id="UP000076923">
    <property type="component" value="Unassembled WGS sequence"/>
</dbReference>
<proteinExistence type="predicted"/>
<keyword evidence="1" id="KW-1133">Transmembrane helix</keyword>
<feature type="transmembrane region" description="Helical" evidence="1">
    <location>
        <begin position="49"/>
        <end position="68"/>
    </location>
</feature>
<dbReference type="EMBL" id="LVWE01000026">
    <property type="protein sequence ID" value="OAD45594.1"/>
    <property type="molecule type" value="Genomic_DNA"/>
</dbReference>
<evidence type="ECO:0000256" key="1">
    <source>
        <dbReference type="SAM" id="Phobius"/>
    </source>
</evidence>
<dbReference type="STRING" id="1333662.LPB303_06545"/>
<organism evidence="2 3">
    <name type="scientific">Polaribacter atrinae</name>
    <dbReference type="NCBI Taxonomy" id="1333662"/>
    <lineage>
        <taxon>Bacteria</taxon>
        <taxon>Pseudomonadati</taxon>
        <taxon>Bacteroidota</taxon>
        <taxon>Flavobacteriia</taxon>
        <taxon>Flavobacteriales</taxon>
        <taxon>Flavobacteriaceae</taxon>
    </lineage>
</organism>
<keyword evidence="1" id="KW-0812">Transmembrane</keyword>
<gene>
    <name evidence="2" type="ORF">LPB303_06545</name>
</gene>
<evidence type="ECO:0000313" key="2">
    <source>
        <dbReference type="EMBL" id="OAD45594.1"/>
    </source>
</evidence>
<feature type="transmembrane region" description="Helical" evidence="1">
    <location>
        <begin position="103"/>
        <end position="132"/>
    </location>
</feature>
<sequence length="140" mass="16443">MDNNKLKHLEFIHNTINRMSTNSFLIKGWSITIVSALFIFSDNKMNERILGIAVLSIAVFWYLNGYFLHQERKFRGLYDKVRKLPENQIDFSMSTKEFKKDEYSLISCIFGKTIWPLYFSIIVMIIIIQYIAESTVANTV</sequence>
<keyword evidence="1" id="KW-0472">Membrane</keyword>